<feature type="compositionally biased region" description="Low complexity" evidence="6">
    <location>
        <begin position="140"/>
        <end position="150"/>
    </location>
</feature>
<dbReference type="SUPFAM" id="SSF57701">
    <property type="entry name" value="Zn2/Cys6 DNA-binding domain"/>
    <property type="match status" value="1"/>
</dbReference>
<evidence type="ECO:0000313" key="8">
    <source>
        <dbReference type="EMBL" id="KAK3352690.1"/>
    </source>
</evidence>
<sequence length="447" mass="49336">MPQNSWSTAERQNPPPRRKSCAACIKAKRRCTLESPSCLRCSQRALECIYPPGTSSRSRTRAPLRAAAPQPVSVPALDPHSTFITSAWPGGAASTVPLAEFHHAAPGLDGSPLAPIEYGNTISSMAELDLRASVSGDTHSSTSLSPPVTSSDDRLSFAIRTRLQYAIDKMSSSVRQMVLECQTPWCHPSVYNHSMPQAMQDTLSSCALHMAKNPVNAHIINHTISQRAEELIASPMPANPLDILARAHAVLLYQIIRLFDTDVRAQNAAEATMYSIEQTAFLLMQVISFEEGTFEPLGYPSVGVSTPKAAPNQIYDLETLPAPIQTFWETWVFQESARRTFLIIFFFLRTYHVLRGRSEKTSCDGKLNLCHSFTLSAHLWGAKDYNDFSEAWNMKKHFVVKNGDFTETLTDAQGDDVDDFGKIFISTVLGIEEAKRWLVARGGSLSG</sequence>
<comment type="caution">
    <text evidence="8">The sequence shown here is derived from an EMBL/GenBank/DDBJ whole genome shotgun (WGS) entry which is preliminary data.</text>
</comment>
<keyword evidence="1" id="KW-0479">Metal-binding</keyword>
<dbReference type="SMART" id="SM00066">
    <property type="entry name" value="GAL4"/>
    <property type="match status" value="1"/>
</dbReference>
<reference evidence="8" key="2">
    <citation type="submission" date="2023-06" db="EMBL/GenBank/DDBJ databases">
        <authorList>
            <consortium name="Lawrence Berkeley National Laboratory"/>
            <person name="Haridas S."/>
            <person name="Hensen N."/>
            <person name="Bonometti L."/>
            <person name="Westerberg I."/>
            <person name="Brannstrom I.O."/>
            <person name="Guillou S."/>
            <person name="Cros-Aarteil S."/>
            <person name="Calhoun S."/>
            <person name="Kuo A."/>
            <person name="Mondo S."/>
            <person name="Pangilinan J."/>
            <person name="Riley R."/>
            <person name="Labutti K."/>
            <person name="Andreopoulos B."/>
            <person name="Lipzen A."/>
            <person name="Chen C."/>
            <person name="Yanf M."/>
            <person name="Daum C."/>
            <person name="Ng V."/>
            <person name="Clum A."/>
            <person name="Steindorff A."/>
            <person name="Ohm R."/>
            <person name="Martin F."/>
            <person name="Silar P."/>
            <person name="Natvig D."/>
            <person name="Lalanne C."/>
            <person name="Gautier V."/>
            <person name="Ament-Velasquez S.L."/>
            <person name="Kruys A."/>
            <person name="Hutchinson M.I."/>
            <person name="Powell A.J."/>
            <person name="Barry K."/>
            <person name="Miller A.N."/>
            <person name="Grigoriev I.V."/>
            <person name="Debuchy R."/>
            <person name="Gladieux P."/>
            <person name="Thoren M.H."/>
            <person name="Johannesson H."/>
        </authorList>
    </citation>
    <scope>NUCLEOTIDE SEQUENCE</scope>
    <source>
        <strain evidence="8">CBS 955.72</strain>
    </source>
</reference>
<organism evidence="8 9">
    <name type="scientific">Lasiosphaeria hispida</name>
    <dbReference type="NCBI Taxonomy" id="260671"/>
    <lineage>
        <taxon>Eukaryota</taxon>
        <taxon>Fungi</taxon>
        <taxon>Dikarya</taxon>
        <taxon>Ascomycota</taxon>
        <taxon>Pezizomycotina</taxon>
        <taxon>Sordariomycetes</taxon>
        <taxon>Sordariomycetidae</taxon>
        <taxon>Sordariales</taxon>
        <taxon>Lasiosphaeriaceae</taxon>
        <taxon>Lasiosphaeria</taxon>
    </lineage>
</organism>
<feature type="domain" description="Zn(2)-C6 fungal-type" evidence="7">
    <location>
        <begin position="20"/>
        <end position="50"/>
    </location>
</feature>
<feature type="region of interest" description="Disordered" evidence="6">
    <location>
        <begin position="133"/>
        <end position="152"/>
    </location>
</feature>
<evidence type="ECO:0000256" key="3">
    <source>
        <dbReference type="ARBA" id="ARBA00023015"/>
    </source>
</evidence>
<dbReference type="Gene3D" id="4.10.240.10">
    <property type="entry name" value="Zn(2)-C6 fungal-type DNA-binding domain"/>
    <property type="match status" value="1"/>
</dbReference>
<keyword evidence="5" id="KW-0539">Nucleus</keyword>
<dbReference type="PANTHER" id="PTHR47660">
    <property type="entry name" value="TRANSCRIPTION FACTOR WITH C2H2 AND ZN(2)-CYS(6) DNA BINDING DOMAIN (EUROFUNG)-RELATED-RELATED"/>
    <property type="match status" value="1"/>
</dbReference>
<evidence type="ECO:0000256" key="2">
    <source>
        <dbReference type="ARBA" id="ARBA00022833"/>
    </source>
</evidence>
<dbReference type="GO" id="GO:0000981">
    <property type="term" value="F:DNA-binding transcription factor activity, RNA polymerase II-specific"/>
    <property type="evidence" value="ECO:0007669"/>
    <property type="project" value="InterPro"/>
</dbReference>
<keyword evidence="4" id="KW-0804">Transcription</keyword>
<evidence type="ECO:0000256" key="4">
    <source>
        <dbReference type="ARBA" id="ARBA00023163"/>
    </source>
</evidence>
<dbReference type="CDD" id="cd00067">
    <property type="entry name" value="GAL4"/>
    <property type="match status" value="1"/>
</dbReference>
<dbReference type="InterPro" id="IPR036864">
    <property type="entry name" value="Zn2-C6_fun-type_DNA-bd_sf"/>
</dbReference>
<dbReference type="GO" id="GO:0008270">
    <property type="term" value="F:zinc ion binding"/>
    <property type="evidence" value="ECO:0007669"/>
    <property type="project" value="InterPro"/>
</dbReference>
<dbReference type="Proteomes" id="UP001275084">
    <property type="component" value="Unassembled WGS sequence"/>
</dbReference>
<dbReference type="AlphaFoldDB" id="A0AAJ0MDQ1"/>
<keyword evidence="3" id="KW-0805">Transcription regulation</keyword>
<dbReference type="InterPro" id="IPR001138">
    <property type="entry name" value="Zn2Cys6_DnaBD"/>
</dbReference>
<dbReference type="PANTHER" id="PTHR47660:SF3">
    <property type="entry name" value="FINGER DOMAIN PROTEIN, PUTATIVE (AFU_ORTHOLOGUE AFUA_4G03310)-RELATED"/>
    <property type="match status" value="1"/>
</dbReference>
<keyword evidence="2" id="KW-0862">Zinc</keyword>
<dbReference type="EMBL" id="JAUIQD010000004">
    <property type="protein sequence ID" value="KAK3352690.1"/>
    <property type="molecule type" value="Genomic_DNA"/>
</dbReference>
<name>A0AAJ0MDQ1_9PEZI</name>
<dbReference type="Pfam" id="PF00172">
    <property type="entry name" value="Zn_clus"/>
    <property type="match status" value="1"/>
</dbReference>
<reference evidence="8" key="1">
    <citation type="journal article" date="2023" name="Mol. Phylogenet. Evol.">
        <title>Genome-scale phylogeny and comparative genomics of the fungal order Sordariales.</title>
        <authorList>
            <person name="Hensen N."/>
            <person name="Bonometti L."/>
            <person name="Westerberg I."/>
            <person name="Brannstrom I.O."/>
            <person name="Guillou S."/>
            <person name="Cros-Aarteil S."/>
            <person name="Calhoun S."/>
            <person name="Haridas S."/>
            <person name="Kuo A."/>
            <person name="Mondo S."/>
            <person name="Pangilinan J."/>
            <person name="Riley R."/>
            <person name="LaButti K."/>
            <person name="Andreopoulos B."/>
            <person name="Lipzen A."/>
            <person name="Chen C."/>
            <person name="Yan M."/>
            <person name="Daum C."/>
            <person name="Ng V."/>
            <person name="Clum A."/>
            <person name="Steindorff A."/>
            <person name="Ohm R.A."/>
            <person name="Martin F."/>
            <person name="Silar P."/>
            <person name="Natvig D.O."/>
            <person name="Lalanne C."/>
            <person name="Gautier V."/>
            <person name="Ament-Velasquez S.L."/>
            <person name="Kruys A."/>
            <person name="Hutchinson M.I."/>
            <person name="Powell A.J."/>
            <person name="Barry K."/>
            <person name="Miller A.N."/>
            <person name="Grigoriev I.V."/>
            <person name="Debuchy R."/>
            <person name="Gladieux P."/>
            <person name="Hiltunen Thoren M."/>
            <person name="Johannesson H."/>
        </authorList>
    </citation>
    <scope>NUCLEOTIDE SEQUENCE</scope>
    <source>
        <strain evidence="8">CBS 955.72</strain>
    </source>
</reference>
<evidence type="ECO:0000313" key="9">
    <source>
        <dbReference type="Proteomes" id="UP001275084"/>
    </source>
</evidence>
<keyword evidence="9" id="KW-1185">Reference proteome</keyword>
<evidence type="ECO:0000259" key="7">
    <source>
        <dbReference type="PROSITE" id="PS50048"/>
    </source>
</evidence>
<gene>
    <name evidence="8" type="ORF">B0T25DRAFT_500981</name>
</gene>
<evidence type="ECO:0000256" key="6">
    <source>
        <dbReference type="SAM" id="MobiDB-lite"/>
    </source>
</evidence>
<protein>
    <recommendedName>
        <fullName evidence="7">Zn(2)-C6 fungal-type domain-containing protein</fullName>
    </recommendedName>
</protein>
<accession>A0AAJ0MDQ1</accession>
<dbReference type="PROSITE" id="PS50048">
    <property type="entry name" value="ZN2_CY6_FUNGAL_2"/>
    <property type="match status" value="1"/>
</dbReference>
<proteinExistence type="predicted"/>
<evidence type="ECO:0000256" key="1">
    <source>
        <dbReference type="ARBA" id="ARBA00022723"/>
    </source>
</evidence>
<evidence type="ECO:0000256" key="5">
    <source>
        <dbReference type="ARBA" id="ARBA00023242"/>
    </source>
</evidence>